<gene>
    <name evidence="11" type="ORF">BN1079_02685</name>
</gene>
<reference evidence="11 12" key="1">
    <citation type="submission" date="2014-07" db="EMBL/GenBank/DDBJ databases">
        <authorList>
            <person name="Urmite Genomes Urmite Genomes"/>
        </authorList>
    </citation>
    <scope>NUCLEOTIDE SEQUENCE [LARGE SCALE GENOMIC DNA]</scope>
    <source>
        <strain evidence="11 12">20_BN</strain>
    </source>
</reference>
<evidence type="ECO:0000313" key="12">
    <source>
        <dbReference type="Proteomes" id="UP000053902"/>
    </source>
</evidence>
<evidence type="ECO:0000256" key="6">
    <source>
        <dbReference type="ARBA" id="ARBA00022989"/>
    </source>
</evidence>
<dbReference type="PANTHER" id="PTHR30065">
    <property type="entry name" value="FLAGELLAR BIOSYNTHETIC PROTEIN FLIR"/>
    <property type="match status" value="1"/>
</dbReference>
<evidence type="ECO:0000256" key="10">
    <source>
        <dbReference type="RuleBase" id="RU362071"/>
    </source>
</evidence>
<dbReference type="PRINTS" id="PR00953">
    <property type="entry name" value="TYPE3IMRPROT"/>
</dbReference>
<accession>A0A078LYF0</accession>
<feature type="transmembrane region" description="Helical" evidence="10">
    <location>
        <begin position="176"/>
        <end position="205"/>
    </location>
</feature>
<dbReference type="GO" id="GO:0005886">
    <property type="term" value="C:plasma membrane"/>
    <property type="evidence" value="ECO:0007669"/>
    <property type="project" value="UniProtKB-SubCell"/>
</dbReference>
<dbReference type="InterPro" id="IPR006303">
    <property type="entry name" value="FliR"/>
</dbReference>
<dbReference type="GO" id="GO:0009425">
    <property type="term" value="C:bacterial-type flagellum basal body"/>
    <property type="evidence" value="ECO:0007669"/>
    <property type="project" value="UniProtKB-SubCell"/>
</dbReference>
<dbReference type="GO" id="GO:0006605">
    <property type="term" value="P:protein targeting"/>
    <property type="evidence" value="ECO:0007669"/>
    <property type="project" value="UniProtKB-UniRule"/>
</dbReference>
<keyword evidence="6 10" id="KW-1133">Transmembrane helix</keyword>
<evidence type="ECO:0000256" key="1">
    <source>
        <dbReference type="ARBA" id="ARBA00002578"/>
    </source>
</evidence>
<proteinExistence type="inferred from homology"/>
<dbReference type="STRING" id="1499686.BN1079_02685"/>
<keyword evidence="4 10" id="KW-1003">Cell membrane</keyword>
<evidence type="ECO:0000256" key="3">
    <source>
        <dbReference type="ARBA" id="ARBA00021717"/>
    </source>
</evidence>
<protein>
    <recommendedName>
        <fullName evidence="3 9">Flagellar biosynthetic protein FliR</fullName>
    </recommendedName>
</protein>
<evidence type="ECO:0000256" key="7">
    <source>
        <dbReference type="ARBA" id="ARBA00023136"/>
    </source>
</evidence>
<evidence type="ECO:0000256" key="2">
    <source>
        <dbReference type="ARBA" id="ARBA00009772"/>
    </source>
</evidence>
<keyword evidence="8 10" id="KW-0975">Bacterial flagellum</keyword>
<keyword evidence="12" id="KW-1185">Reference proteome</keyword>
<dbReference type="NCBIfam" id="TIGR01400">
    <property type="entry name" value="fliR"/>
    <property type="match status" value="1"/>
</dbReference>
<keyword evidence="11" id="KW-0969">Cilium</keyword>
<dbReference type="Proteomes" id="UP000053902">
    <property type="component" value="Unassembled WGS sequence"/>
</dbReference>
<dbReference type="InterPro" id="IPR002010">
    <property type="entry name" value="T3SS_IM_R"/>
</dbReference>
<name>A0A078LYF0_9PSED</name>
<evidence type="ECO:0000256" key="8">
    <source>
        <dbReference type="ARBA" id="ARBA00023143"/>
    </source>
</evidence>
<keyword evidence="11" id="KW-0966">Cell projection</keyword>
<dbReference type="HOGENOM" id="CLU_063626_4_1_6"/>
<dbReference type="eggNOG" id="COG1684">
    <property type="taxonomic scope" value="Bacteria"/>
</dbReference>
<dbReference type="EMBL" id="CCSF01000001">
    <property type="protein sequence ID" value="CDZ95352.1"/>
    <property type="molecule type" value="Genomic_DNA"/>
</dbReference>
<feature type="transmembrane region" description="Helical" evidence="10">
    <location>
        <begin position="17"/>
        <end position="36"/>
    </location>
</feature>
<feature type="transmembrane region" description="Helical" evidence="10">
    <location>
        <begin position="48"/>
        <end position="67"/>
    </location>
</feature>
<dbReference type="PANTHER" id="PTHR30065:SF8">
    <property type="entry name" value="FLAGELLAR BIOSYNTHETIC PROTEIN FLIR"/>
    <property type="match status" value="1"/>
</dbReference>
<sequence length="265" mass="28852">MGNEPIMQAGQYLQSLLAYWWPFCRIMAVFALAPLFSHKSFSVRVRVLLAMALTVVLTASLPAAPVLDPLSLKGILTTIEQIAMGLLLGVALSLVFTAFALIGDIVSTQLGLAMAVFNDPMNGVSSSSIVYQVYFILLALLFFATDGHLVTVTILYQSFVYWPIGSGIHFDGLQTIAWSLSWVISAALLIALPIVFCMTLVQFCFGLLNRISPAMNLFSLGFPMAIIAGLTLIYLTLPNLSEAYLHLTRELLGNIGEILRSGRDV</sequence>
<keyword evidence="11" id="KW-0282">Flagellum</keyword>
<feature type="transmembrane region" description="Helical" evidence="10">
    <location>
        <begin position="217"/>
        <end position="237"/>
    </location>
</feature>
<evidence type="ECO:0000256" key="9">
    <source>
        <dbReference type="NCBIfam" id="TIGR01400"/>
    </source>
</evidence>
<keyword evidence="5 10" id="KW-0812">Transmembrane</keyword>
<dbReference type="AlphaFoldDB" id="A0A078LYF0"/>
<dbReference type="Pfam" id="PF01311">
    <property type="entry name" value="Bac_export_1"/>
    <property type="match status" value="1"/>
</dbReference>
<comment type="similarity">
    <text evidence="2 10">Belongs to the FliR/MopE/SpaR family.</text>
</comment>
<comment type="function">
    <text evidence="1 10">Role in flagellar biosynthesis.</text>
</comment>
<comment type="subcellular location">
    <subcellularLocation>
        <location evidence="10">Cell membrane</location>
        <topology evidence="10">Multi-pass membrane protein</topology>
    </subcellularLocation>
    <subcellularLocation>
        <location evidence="10">Bacterial flagellum basal body</location>
    </subcellularLocation>
</comment>
<keyword evidence="7 10" id="KW-0472">Membrane</keyword>
<feature type="transmembrane region" description="Helical" evidence="10">
    <location>
        <begin position="129"/>
        <end position="156"/>
    </location>
</feature>
<organism evidence="11 12">
    <name type="scientific">Pseudomonas saudiphocaensis</name>
    <dbReference type="NCBI Taxonomy" id="1499686"/>
    <lineage>
        <taxon>Bacteria</taxon>
        <taxon>Pseudomonadati</taxon>
        <taxon>Pseudomonadota</taxon>
        <taxon>Gammaproteobacteria</taxon>
        <taxon>Pseudomonadales</taxon>
        <taxon>Pseudomonadaceae</taxon>
        <taxon>Pseudomonas</taxon>
    </lineage>
</organism>
<evidence type="ECO:0000313" key="11">
    <source>
        <dbReference type="EMBL" id="CDZ95352.1"/>
    </source>
</evidence>
<feature type="transmembrane region" description="Helical" evidence="10">
    <location>
        <begin position="87"/>
        <end position="117"/>
    </location>
</feature>
<evidence type="ECO:0000256" key="5">
    <source>
        <dbReference type="ARBA" id="ARBA00022692"/>
    </source>
</evidence>
<evidence type="ECO:0000256" key="4">
    <source>
        <dbReference type="ARBA" id="ARBA00022475"/>
    </source>
</evidence>
<dbReference type="GO" id="GO:0044780">
    <property type="term" value="P:bacterial-type flagellum assembly"/>
    <property type="evidence" value="ECO:0007669"/>
    <property type="project" value="UniProtKB-UniRule"/>
</dbReference>